<gene>
    <name evidence="2" type="ORF">C1SCF055_LOCUS9151</name>
</gene>
<evidence type="ECO:0000313" key="2">
    <source>
        <dbReference type="EMBL" id="CAI3981352.1"/>
    </source>
</evidence>
<evidence type="ECO:0000313" key="3">
    <source>
        <dbReference type="EMBL" id="CAL4768664.1"/>
    </source>
</evidence>
<feature type="region of interest" description="Disordered" evidence="1">
    <location>
        <begin position="183"/>
        <end position="202"/>
    </location>
</feature>
<evidence type="ECO:0000256" key="1">
    <source>
        <dbReference type="SAM" id="MobiDB-lite"/>
    </source>
</evidence>
<sequence>MDQDLQKFIAKVKDDPMMPIGTKWLQLQKKLQENGLMYQQTLKPTQLLEQTEIMASMASDYAHTKGLKKALQLAQSTKPKCMPYIAAIGHYVQKNNGGTSFDTIHVLAHVSNAFTNTLTIGEDFMTTIAFMDFKEKSTTFPWFLVRSTLYVTKKQHKSRDDIQFEILGEISSNFSQELHDLLNGTNAGAPTSSSTAEQEESHDAKLIAKRKWGMEENQFYHQKGDLNTVAKFEHMPLFPTKDGQPWKMEVEFEELKNVKKAATKPPQLLLNQAMQDLLPESLGTFHQDKLKAEATIAMTQLYHENLLPEGSVAAAERCFGGNMEVHMTKAENGFQVPILRNNSKVEPGTFLTMLCSEDEMAITRMWSISWNGYATTIPEDLLKEYQELKTKRDDALTKSLMPTPDEEGLGNENAKKQKPATQTMDMVVQIDVGGTMVHCLCPKSRGTNNELMVEMDMCQLNGIFQHLQPDTQEITLQSPKKIKKRKRDQVPPKGHGAAPEG</sequence>
<comment type="caution">
    <text evidence="2">The sequence shown here is derived from an EMBL/GenBank/DDBJ whole genome shotgun (WGS) entry which is preliminary data.</text>
</comment>
<keyword evidence="4" id="KW-1185">Reference proteome</keyword>
<feature type="region of interest" description="Disordered" evidence="1">
    <location>
        <begin position="471"/>
        <end position="501"/>
    </location>
</feature>
<evidence type="ECO:0000313" key="4">
    <source>
        <dbReference type="Proteomes" id="UP001152797"/>
    </source>
</evidence>
<reference evidence="3 4" key="2">
    <citation type="submission" date="2024-05" db="EMBL/GenBank/DDBJ databases">
        <authorList>
            <person name="Chen Y."/>
            <person name="Shah S."/>
            <person name="Dougan E. K."/>
            <person name="Thang M."/>
            <person name="Chan C."/>
        </authorList>
    </citation>
    <scope>NUCLEOTIDE SEQUENCE [LARGE SCALE GENOMIC DNA]</scope>
</reference>
<feature type="region of interest" description="Disordered" evidence="1">
    <location>
        <begin position="395"/>
        <end position="420"/>
    </location>
</feature>
<dbReference type="EMBL" id="CAMXCT010000625">
    <property type="protein sequence ID" value="CAI3981352.1"/>
    <property type="molecule type" value="Genomic_DNA"/>
</dbReference>
<dbReference type="AlphaFoldDB" id="A0A9P1FP80"/>
<name>A0A9P1FP80_9DINO</name>
<dbReference type="EMBL" id="CAMXCT020000625">
    <property type="protein sequence ID" value="CAL1134727.1"/>
    <property type="molecule type" value="Genomic_DNA"/>
</dbReference>
<feature type="compositionally biased region" description="Polar residues" evidence="1">
    <location>
        <begin position="183"/>
        <end position="196"/>
    </location>
</feature>
<dbReference type="EMBL" id="CAMXCT030000625">
    <property type="protein sequence ID" value="CAL4768664.1"/>
    <property type="molecule type" value="Genomic_DNA"/>
</dbReference>
<organism evidence="2">
    <name type="scientific">Cladocopium goreaui</name>
    <dbReference type="NCBI Taxonomy" id="2562237"/>
    <lineage>
        <taxon>Eukaryota</taxon>
        <taxon>Sar</taxon>
        <taxon>Alveolata</taxon>
        <taxon>Dinophyceae</taxon>
        <taxon>Suessiales</taxon>
        <taxon>Symbiodiniaceae</taxon>
        <taxon>Cladocopium</taxon>
    </lineage>
</organism>
<accession>A0A9P1FP80</accession>
<protein>
    <submittedName>
        <fullName evidence="2">Uncharacterized protein</fullName>
    </submittedName>
</protein>
<reference evidence="2" key="1">
    <citation type="submission" date="2022-10" db="EMBL/GenBank/DDBJ databases">
        <authorList>
            <person name="Chen Y."/>
            <person name="Dougan E. K."/>
            <person name="Chan C."/>
            <person name="Rhodes N."/>
            <person name="Thang M."/>
        </authorList>
    </citation>
    <scope>NUCLEOTIDE SEQUENCE</scope>
</reference>
<proteinExistence type="predicted"/>
<dbReference type="Proteomes" id="UP001152797">
    <property type="component" value="Unassembled WGS sequence"/>
</dbReference>